<proteinExistence type="predicted"/>
<keyword evidence="2" id="KW-0378">Hydrolase</keyword>
<protein>
    <submittedName>
        <fullName evidence="2">Type I restriction endonuclease subunit R</fullName>
    </submittedName>
</protein>
<feature type="domain" description="Helicase ATP-binding" evidence="1">
    <location>
        <begin position="273"/>
        <end position="509"/>
    </location>
</feature>
<dbReference type="Pfam" id="PF18766">
    <property type="entry name" value="SWI2_SNF2"/>
    <property type="match status" value="1"/>
</dbReference>
<dbReference type="AlphaFoldDB" id="A0A2U8E3D7"/>
<dbReference type="OrthoDB" id="9758243at2"/>
<dbReference type="GO" id="GO:0009307">
    <property type="term" value="P:DNA restriction-modification system"/>
    <property type="evidence" value="ECO:0007669"/>
    <property type="project" value="UniProtKB-KW"/>
</dbReference>
<dbReference type="Gene3D" id="3.90.1570.50">
    <property type="match status" value="1"/>
</dbReference>
<dbReference type="GO" id="GO:0009035">
    <property type="term" value="F:type I site-specific deoxyribonuclease activity"/>
    <property type="evidence" value="ECO:0007669"/>
    <property type="project" value="UniProtKB-EC"/>
</dbReference>
<dbReference type="InterPro" id="IPR014001">
    <property type="entry name" value="Helicase_ATP-bd"/>
</dbReference>
<dbReference type="Pfam" id="PF04313">
    <property type="entry name" value="HSDR_N"/>
    <property type="match status" value="1"/>
</dbReference>
<reference evidence="2 3" key="1">
    <citation type="journal article" date="2018" name="Syst. Appl. Microbiol.">
        <title>Ereboglobus luteus gen. nov. sp. nov. from cockroach guts, and new insights into the oxygen relationship of the genera Opitutus and Didymococcus (Verrucomicrobia: Opitutaceae).</title>
        <authorList>
            <person name="Tegtmeier D."/>
            <person name="Belitz A."/>
            <person name="Radek R."/>
            <person name="Heimerl T."/>
            <person name="Brune A."/>
        </authorList>
    </citation>
    <scope>NUCLEOTIDE SEQUENCE [LARGE SCALE GENOMIC DNA]</scope>
    <source>
        <strain evidence="2 3">Ho45</strain>
    </source>
</reference>
<name>A0A2U8E3D7_9BACT</name>
<keyword evidence="3" id="KW-1185">Reference proteome</keyword>
<keyword evidence="2" id="KW-0255">Endonuclease</keyword>
<evidence type="ECO:0000313" key="3">
    <source>
        <dbReference type="Proteomes" id="UP000244896"/>
    </source>
</evidence>
<dbReference type="Pfam" id="PF22679">
    <property type="entry name" value="T1R_D3-like"/>
    <property type="match status" value="1"/>
</dbReference>
<evidence type="ECO:0000313" key="2">
    <source>
        <dbReference type="EMBL" id="AWI09042.1"/>
    </source>
</evidence>
<dbReference type="REBASE" id="250588">
    <property type="entry name" value="EluHo45ORFAP"/>
</dbReference>
<dbReference type="GO" id="GO:0003677">
    <property type="term" value="F:DNA binding"/>
    <property type="evidence" value="ECO:0007669"/>
    <property type="project" value="UniProtKB-KW"/>
</dbReference>
<dbReference type="EMBL" id="CP023004">
    <property type="protein sequence ID" value="AWI09042.1"/>
    <property type="molecule type" value="Genomic_DNA"/>
</dbReference>
<gene>
    <name evidence="2" type="ORF">CKA38_07125</name>
</gene>
<dbReference type="SMART" id="SM00487">
    <property type="entry name" value="DEXDc"/>
    <property type="match status" value="1"/>
</dbReference>
<dbReference type="PANTHER" id="PTHR42927">
    <property type="entry name" value="HELICASE SUPERFAMILY 1 AND 2 DOMAIN-CONTAINING PROTEIN"/>
    <property type="match status" value="1"/>
</dbReference>
<dbReference type="RefSeq" id="WP_108824855.1">
    <property type="nucleotide sequence ID" value="NZ_CP023004.1"/>
</dbReference>
<dbReference type="Proteomes" id="UP000244896">
    <property type="component" value="Chromosome"/>
</dbReference>
<accession>A0A2U8E3D7</accession>
<dbReference type="PANTHER" id="PTHR42927:SF1">
    <property type="entry name" value="HELICASE SUPERFAMILY 1 AND 2 DOMAIN-CONTAINING PROTEIN"/>
    <property type="match status" value="1"/>
</dbReference>
<dbReference type="InterPro" id="IPR055180">
    <property type="entry name" value="HsdR_RecA-like_helicase_dom_2"/>
</dbReference>
<dbReference type="KEGG" id="elut:CKA38_07125"/>
<dbReference type="InterPro" id="IPR007409">
    <property type="entry name" value="Restrct_endonuc_type1_HsdR_N"/>
</dbReference>
<dbReference type="InterPro" id="IPR040980">
    <property type="entry name" value="SWI2_SNF2"/>
</dbReference>
<dbReference type="SUPFAM" id="SSF52540">
    <property type="entry name" value="P-loop containing nucleoside triphosphate hydrolases"/>
    <property type="match status" value="1"/>
</dbReference>
<dbReference type="InterPro" id="IPR027417">
    <property type="entry name" value="P-loop_NTPase"/>
</dbReference>
<dbReference type="Gene3D" id="3.40.50.300">
    <property type="entry name" value="P-loop containing nucleotide triphosphate hydrolases"/>
    <property type="match status" value="2"/>
</dbReference>
<evidence type="ECO:0000259" key="1">
    <source>
        <dbReference type="SMART" id="SM00487"/>
    </source>
</evidence>
<organism evidence="2 3">
    <name type="scientific">Ereboglobus luteus</name>
    <dbReference type="NCBI Taxonomy" id="1796921"/>
    <lineage>
        <taxon>Bacteria</taxon>
        <taxon>Pseudomonadati</taxon>
        <taxon>Verrucomicrobiota</taxon>
        <taxon>Opitutia</taxon>
        <taxon>Opitutales</taxon>
        <taxon>Opitutaceae</taxon>
        <taxon>Ereboglobus</taxon>
    </lineage>
</organism>
<keyword evidence="2" id="KW-0540">Nuclease</keyword>
<dbReference type="GO" id="GO:0005524">
    <property type="term" value="F:ATP binding"/>
    <property type="evidence" value="ECO:0007669"/>
    <property type="project" value="UniProtKB-KW"/>
</dbReference>
<sequence length="1034" mass="114851">MSLHKEISFENEICAHLAAHGWLYAEGDAARYDRARALFPSDALEWLQQTQPDAWKILIKNHGTAAADTVLNRLRAELDKRGTLDVLRNGIELIGLRAPLKLAQFKPAFDINPDILARYQANRLRVVRQVRYSLHNENSIDLVLFLNGIPVATVELKTDFTQSLGDAIDQYRYDRDPQPKGQNAEPLLDFPRGALVHFAVSNREVSMTTHLKGKATHFLPFNQGDKDGAGNPANPDGHPTAYLWEKIWARESWLEILGRYLIAQRDDKRKIEKIIFPRYHQLDATRKLQAAVLADGAGAKYLIQHSAGSGKTNSIAWSAHFLSELHDARGDKVFDSVLVISDRNVIDKQLQEAIFGFQRQTGVVALVTNKECSKSAALAEALSGDKKIVVCTIQTFPFAIEEVRRLAATQGKRFAVIADEAHSSQTGEAAAKLKLVLSAEELDALKDGGEVGVDDILAAQMANRAAESGITYVAFTATPKAKTLEIFGTRPDPAKPAGDGNLPAPFHIYSMRQAIEEEFILDVLLNYTSYKLAFRLAHNGRDLDDKTVERSAALKGIMGWVRLHPYNIAQKVAIVVEHFRKTVAPLLNGKAKAMVVVGSRVEAVRWKLAVEKYIKGHGYKIGALVAFSGEVNDPESGPDALKETSAALNPNLKGRDIREAFKGDEYQILLVANKFQTGFDQPLLCGMYVDKRLDGIQAVQTLSRLNRAYPNKATYILDFVNDATEILAAFKTYHTTATLSGVTDPNIVFDLRAKLDDAGHYNENEIERVVAAELDPNSQQSDLVKAIEPVADRIVRTYKAFQDARKSALERNDEADAKTAKDGMDTLILFRGDLGAYIRLYAFLSQIFNYENTGIEKRAIFYKRLLPLLKFERERDGLDLSSVVLTHHHLKNPGRRAMPLAGGDTPTLDPMTEAGGGSVKDKQKVYLAELIEKLNDLFGSEITENDKLSYVNGTLINKLTESETLRQQAASNTKEQFANSPDLMTEFKNAIIASYDAHSVMSARALNSTDVLKSLLEISLNHLQLWERLRNKAA</sequence>